<dbReference type="Pfam" id="PF07179">
    <property type="entry name" value="SseB"/>
    <property type="match status" value="1"/>
</dbReference>
<name>A0A1F6UEP6_9PROT</name>
<organism evidence="2 3">
    <name type="scientific">Candidatus Muproteobacteria bacterium RBG_19FT_COMBO_61_10</name>
    <dbReference type="NCBI Taxonomy" id="1817761"/>
    <lineage>
        <taxon>Bacteria</taxon>
        <taxon>Pseudomonadati</taxon>
        <taxon>Pseudomonadota</taxon>
        <taxon>Candidatus Muproteobacteria</taxon>
    </lineage>
</organism>
<evidence type="ECO:0000313" key="3">
    <source>
        <dbReference type="Proteomes" id="UP000177950"/>
    </source>
</evidence>
<evidence type="ECO:0000259" key="1">
    <source>
        <dbReference type="Pfam" id="PF07179"/>
    </source>
</evidence>
<evidence type="ECO:0000313" key="2">
    <source>
        <dbReference type="EMBL" id="OGI55844.1"/>
    </source>
</evidence>
<sequence>MNDAMTPKNELEQRIQAVLNDEISNEDFMRALQTSQVFMPVADDTQIKNFQRSNKIEPLLVEVEDGSKVLILFSSPDRGKAFLADYPGYKGGLLVEFAWVLLNVEGEYGIAINPGWDLGVDLEPQMVQRLN</sequence>
<dbReference type="EMBL" id="MFSV01000204">
    <property type="protein sequence ID" value="OGI55844.1"/>
    <property type="molecule type" value="Genomic_DNA"/>
</dbReference>
<reference evidence="2 3" key="1">
    <citation type="journal article" date="2016" name="Nat. Commun.">
        <title>Thousands of microbial genomes shed light on interconnected biogeochemical processes in an aquifer system.</title>
        <authorList>
            <person name="Anantharaman K."/>
            <person name="Brown C.T."/>
            <person name="Hug L.A."/>
            <person name="Sharon I."/>
            <person name="Castelle C.J."/>
            <person name="Probst A.J."/>
            <person name="Thomas B.C."/>
            <person name="Singh A."/>
            <person name="Wilkins M.J."/>
            <person name="Karaoz U."/>
            <person name="Brodie E.L."/>
            <person name="Williams K.H."/>
            <person name="Hubbard S.S."/>
            <person name="Banfield J.F."/>
        </authorList>
    </citation>
    <scope>NUCLEOTIDE SEQUENCE [LARGE SCALE GENOMIC DNA]</scope>
</reference>
<dbReference type="AlphaFoldDB" id="A0A1F6UEP6"/>
<protein>
    <recommendedName>
        <fullName evidence="1">SseB protein N-terminal domain-containing protein</fullName>
    </recommendedName>
</protein>
<proteinExistence type="predicted"/>
<accession>A0A1F6UEP6</accession>
<gene>
    <name evidence="2" type="ORF">A2V58_00530</name>
</gene>
<dbReference type="Proteomes" id="UP000177950">
    <property type="component" value="Unassembled WGS sequence"/>
</dbReference>
<dbReference type="InterPro" id="IPR009839">
    <property type="entry name" value="SseB_N"/>
</dbReference>
<comment type="caution">
    <text evidence="2">The sequence shown here is derived from an EMBL/GenBank/DDBJ whole genome shotgun (WGS) entry which is preliminary data.</text>
</comment>
<feature type="domain" description="SseB protein N-terminal" evidence="1">
    <location>
        <begin position="11"/>
        <end position="128"/>
    </location>
</feature>